<accession>A0A1V9E459</accession>
<name>A0A1V9E459_9BACT</name>
<dbReference type="EMBL" id="LVXG01000067">
    <property type="protein sequence ID" value="OQP40917.1"/>
    <property type="molecule type" value="Genomic_DNA"/>
</dbReference>
<proteinExistence type="predicted"/>
<keyword evidence="2" id="KW-1185">Reference proteome</keyword>
<dbReference type="SUPFAM" id="SSF160574">
    <property type="entry name" value="BT0923-like"/>
    <property type="match status" value="1"/>
</dbReference>
<gene>
    <name evidence="1" type="ORF">A4H97_15030</name>
</gene>
<comment type="caution">
    <text evidence="1">The sequence shown here is derived from an EMBL/GenBank/DDBJ whole genome shotgun (WGS) entry which is preliminary data.</text>
</comment>
<dbReference type="AlphaFoldDB" id="A0A1V9E459"/>
<dbReference type="Proteomes" id="UP000192610">
    <property type="component" value="Unassembled WGS sequence"/>
</dbReference>
<protein>
    <submittedName>
        <fullName evidence="1">Uncharacterized protein</fullName>
    </submittedName>
</protein>
<reference evidence="2" key="1">
    <citation type="submission" date="2016-04" db="EMBL/GenBank/DDBJ databases">
        <authorList>
            <person name="Chen L."/>
            <person name="Zhuang W."/>
            <person name="Wang G."/>
        </authorList>
    </citation>
    <scope>NUCLEOTIDE SEQUENCE [LARGE SCALE GENOMIC DNA]</scope>
    <source>
        <strain evidence="2">17621</strain>
    </source>
</reference>
<evidence type="ECO:0000313" key="1">
    <source>
        <dbReference type="EMBL" id="OQP40917.1"/>
    </source>
</evidence>
<dbReference type="Gene3D" id="3.10.450.360">
    <property type="match status" value="1"/>
</dbReference>
<organism evidence="1 2">
    <name type="scientific">Niastella yeongjuensis</name>
    <dbReference type="NCBI Taxonomy" id="354355"/>
    <lineage>
        <taxon>Bacteria</taxon>
        <taxon>Pseudomonadati</taxon>
        <taxon>Bacteroidota</taxon>
        <taxon>Chitinophagia</taxon>
        <taxon>Chitinophagales</taxon>
        <taxon>Chitinophagaceae</taxon>
        <taxon>Niastella</taxon>
    </lineage>
</organism>
<sequence>MEEKIADNVQKKFSKNFPGITGEVWATLRNGYEVVFKNGKVQNRVFLTRKGNIKYQISYYTEAELPADVRKRVKSEFFDYNIFCVQEINYNQAKIYLVTLEDKTTWKVLRLDDNEMEVYKEFVKG</sequence>
<evidence type="ECO:0000313" key="2">
    <source>
        <dbReference type="Proteomes" id="UP000192610"/>
    </source>
</evidence>